<keyword evidence="1" id="KW-0614">Plasmid</keyword>
<evidence type="ECO:0000313" key="1">
    <source>
        <dbReference type="EMBL" id="ACO47530.1"/>
    </source>
</evidence>
<dbReference type="HOGENOM" id="CLU_1945215_0_0_0"/>
<gene>
    <name evidence="1" type="ordered locus">Deide_1p01071</name>
</gene>
<dbReference type="EMBL" id="CP001115">
    <property type="protein sequence ID" value="ACO47530.1"/>
    <property type="molecule type" value="Genomic_DNA"/>
</dbReference>
<protein>
    <submittedName>
        <fullName evidence="1">Uncharacterized protein</fullName>
    </submittedName>
</protein>
<organism evidence="1 2">
    <name type="scientific">Deinococcus deserti (strain DSM 17065 / CIP 109153 / LMG 22923 / VCD115)</name>
    <dbReference type="NCBI Taxonomy" id="546414"/>
    <lineage>
        <taxon>Bacteria</taxon>
        <taxon>Thermotogati</taxon>
        <taxon>Deinococcota</taxon>
        <taxon>Deinococci</taxon>
        <taxon>Deinococcales</taxon>
        <taxon>Deinococcaceae</taxon>
        <taxon>Deinococcus</taxon>
    </lineage>
</organism>
<dbReference type="KEGG" id="ddr:Deide_1p01071"/>
<accession>C1D291</accession>
<reference evidence="1 2" key="1">
    <citation type="journal article" date="2009" name="PLoS Genet.">
        <title>Alliance of proteomics and genomics to unravel the specificities of Sahara bacterium Deinococcus deserti.</title>
        <authorList>
            <person name="de Groot A."/>
            <person name="Dulermo R."/>
            <person name="Ortet P."/>
            <person name="Blanchard L."/>
            <person name="Guerin P."/>
            <person name="Fernandez B."/>
            <person name="Vacherie B."/>
            <person name="Dossat C."/>
            <person name="Jolivet E."/>
            <person name="Siguier P."/>
            <person name="Chandler M."/>
            <person name="Barakat M."/>
            <person name="Dedieu A."/>
            <person name="Barbe V."/>
            <person name="Heulin T."/>
            <person name="Sommer S."/>
            <person name="Achouak W."/>
            <person name="Armengaud J."/>
        </authorList>
    </citation>
    <scope>NUCLEOTIDE SEQUENCE [LARGE SCALE GENOMIC DNA]</scope>
    <source>
        <strain evidence="2">DSM 17065 / CIP 109153 / LMG 22923 / VCD115</strain>
        <plasmid evidence="2">pDeide1</plasmid>
    </source>
</reference>
<name>C1D291_DEIDV</name>
<evidence type="ECO:0000313" key="2">
    <source>
        <dbReference type="Proteomes" id="UP000002208"/>
    </source>
</evidence>
<keyword evidence="2" id="KW-1185">Reference proteome</keyword>
<proteinExistence type="predicted"/>
<sequence length="129" mass="13699">MSWNCSVMRSKRSRGYWGCQPPTSKGIVGAWPSAAVPPKTAGRQKVHRLCTARDEPFQTASHGLDSAAFLSEMEDLPLYLRPSALFTGSTPTGTADLASQDRGLRARLERGRCGVKAGSGKGSIGMSAS</sequence>
<dbReference type="AlphaFoldDB" id="C1D291"/>
<dbReference type="Proteomes" id="UP000002208">
    <property type="component" value="Plasmid 1"/>
</dbReference>
<geneLocation type="plasmid" evidence="2">
    <name>pDeide1</name>
</geneLocation>